<dbReference type="InterPro" id="IPR036565">
    <property type="entry name" value="Mur-like_cat_sf"/>
</dbReference>
<comment type="caution">
    <text evidence="24">The sequence shown here is derived from an EMBL/GenBank/DDBJ whole genome shotgun (WGS) entry which is preliminary data.</text>
</comment>
<dbReference type="AlphaFoldDB" id="A0AAV1I076"/>
<comment type="function">
    <text evidence="21">Catalyzes conversion of folates to polyglutamate derivatives allowing concentration of folate compounds in the cell and the intracellular retention of these cofactors, which are important substrates for most of the folate-dependent enzymes that are involved in one-carbon transfer reactions involved in purine, pyrimidine and amino acid synthesis.</text>
</comment>
<evidence type="ECO:0000256" key="15">
    <source>
        <dbReference type="ARBA" id="ARBA00022842"/>
    </source>
</evidence>
<comment type="subcellular location">
    <subcellularLocation>
        <location evidence="3">Cytoplasm</location>
    </subcellularLocation>
    <subcellularLocation>
        <location evidence="1">Mitochondrion inner membrane</location>
    </subcellularLocation>
    <subcellularLocation>
        <location evidence="2">Mitochondrion matrix</location>
    </subcellularLocation>
</comment>
<dbReference type="NCBIfam" id="TIGR01499">
    <property type="entry name" value="folC"/>
    <property type="match status" value="1"/>
</dbReference>
<name>A0AAV1I076_9CHLO</name>
<evidence type="ECO:0000313" key="24">
    <source>
        <dbReference type="EMBL" id="CAK0762221.1"/>
    </source>
</evidence>
<dbReference type="GO" id="GO:0005829">
    <property type="term" value="C:cytosol"/>
    <property type="evidence" value="ECO:0007669"/>
    <property type="project" value="TreeGrafter"/>
</dbReference>
<dbReference type="GO" id="GO:0004326">
    <property type="term" value="F:tetrahydrofolylpolyglutamate synthase activity"/>
    <property type="evidence" value="ECO:0007669"/>
    <property type="project" value="UniProtKB-EC"/>
</dbReference>
<evidence type="ECO:0000256" key="22">
    <source>
        <dbReference type="PIRSR" id="PIRSR038895-1"/>
    </source>
</evidence>
<dbReference type="GO" id="GO:0005743">
    <property type="term" value="C:mitochondrial inner membrane"/>
    <property type="evidence" value="ECO:0007669"/>
    <property type="project" value="UniProtKB-SubCell"/>
</dbReference>
<evidence type="ECO:0000256" key="19">
    <source>
        <dbReference type="ARBA" id="ARBA00030876"/>
    </source>
</evidence>
<dbReference type="GO" id="GO:0005524">
    <property type="term" value="F:ATP binding"/>
    <property type="evidence" value="ECO:0007669"/>
    <property type="project" value="UniProtKB-KW"/>
</dbReference>
<keyword evidence="25" id="KW-1185">Reference proteome</keyword>
<feature type="binding site" evidence="23">
    <location>
        <position position="216"/>
    </location>
    <ligand>
        <name>Mg(2+)</name>
        <dbReference type="ChEBI" id="CHEBI:18420"/>
        <label>1</label>
    </ligand>
</feature>
<gene>
    <name evidence="24" type="ORF">CVIRNUC_002935</name>
</gene>
<keyword evidence="14 22" id="KW-0067">ATP-binding</keyword>
<accession>A0AAV1I076</accession>
<evidence type="ECO:0000256" key="5">
    <source>
        <dbReference type="ARBA" id="ARBA00008276"/>
    </source>
</evidence>
<keyword evidence="11 23" id="KW-0479">Metal-binding</keyword>
<comment type="pathway">
    <text evidence="4 21">Cofactor biosynthesis; tetrahydrofolylpolyglutamate biosynthesis.</text>
</comment>
<evidence type="ECO:0000256" key="18">
    <source>
        <dbReference type="ARBA" id="ARBA00030592"/>
    </source>
</evidence>
<evidence type="ECO:0000256" key="21">
    <source>
        <dbReference type="PIRNR" id="PIRNR038895"/>
    </source>
</evidence>
<proteinExistence type="inferred from homology"/>
<dbReference type="PANTHER" id="PTHR11136">
    <property type="entry name" value="FOLYLPOLYGLUTAMATE SYNTHASE-RELATED"/>
    <property type="match status" value="1"/>
</dbReference>
<evidence type="ECO:0000313" key="25">
    <source>
        <dbReference type="Proteomes" id="UP001314263"/>
    </source>
</evidence>
<dbReference type="PANTHER" id="PTHR11136:SF5">
    <property type="entry name" value="FOLYLPOLYGLUTAMATE SYNTHASE, MITOCHONDRIAL"/>
    <property type="match status" value="1"/>
</dbReference>
<keyword evidence="10 21" id="KW-0436">Ligase</keyword>
<keyword evidence="9 21" id="KW-0554">One-carbon metabolism</keyword>
<reference evidence="24 25" key="1">
    <citation type="submission" date="2023-10" db="EMBL/GenBank/DDBJ databases">
        <authorList>
            <person name="Maclean D."/>
            <person name="Macfadyen A."/>
        </authorList>
    </citation>
    <scope>NUCLEOTIDE SEQUENCE [LARGE SCALE GENOMIC DNA]</scope>
</reference>
<evidence type="ECO:0000256" key="17">
    <source>
        <dbReference type="ARBA" id="ARBA00023136"/>
    </source>
</evidence>
<evidence type="ECO:0000256" key="3">
    <source>
        <dbReference type="ARBA" id="ARBA00004496"/>
    </source>
</evidence>
<evidence type="ECO:0000256" key="14">
    <source>
        <dbReference type="ARBA" id="ARBA00022840"/>
    </source>
</evidence>
<feature type="binding site" evidence="22">
    <location>
        <position position="413"/>
    </location>
    <ligand>
        <name>ATP</name>
        <dbReference type="ChEBI" id="CHEBI:30616"/>
    </ligand>
</feature>
<comment type="similarity">
    <text evidence="5 21">Belongs to the folylpolyglutamate synthase family.</text>
</comment>
<dbReference type="GO" id="GO:0005759">
    <property type="term" value="C:mitochondrial matrix"/>
    <property type="evidence" value="ECO:0007669"/>
    <property type="project" value="UniProtKB-SubCell"/>
</dbReference>
<dbReference type="PIRSF" id="PIRSF038895">
    <property type="entry name" value="FPGS"/>
    <property type="match status" value="1"/>
</dbReference>
<organism evidence="24 25">
    <name type="scientific">Coccomyxa viridis</name>
    <dbReference type="NCBI Taxonomy" id="1274662"/>
    <lineage>
        <taxon>Eukaryota</taxon>
        <taxon>Viridiplantae</taxon>
        <taxon>Chlorophyta</taxon>
        <taxon>core chlorophytes</taxon>
        <taxon>Trebouxiophyceae</taxon>
        <taxon>Trebouxiophyceae incertae sedis</taxon>
        <taxon>Coccomyxaceae</taxon>
        <taxon>Coccomyxa</taxon>
    </lineage>
</organism>
<feature type="binding site" evidence="22">
    <location>
        <position position="379"/>
    </location>
    <ligand>
        <name>ATP</name>
        <dbReference type="ChEBI" id="CHEBI:30616"/>
    </ligand>
</feature>
<keyword evidence="17" id="KW-0472">Membrane</keyword>
<feature type="binding site" evidence="23">
    <location>
        <position position="244"/>
    </location>
    <ligand>
        <name>Mg(2+)</name>
        <dbReference type="ChEBI" id="CHEBI:18420"/>
        <label>1</label>
    </ligand>
</feature>
<keyword evidence="8" id="KW-0963">Cytoplasm</keyword>
<dbReference type="GO" id="GO:0006730">
    <property type="term" value="P:one-carbon metabolic process"/>
    <property type="evidence" value="ECO:0007669"/>
    <property type="project" value="UniProtKB-KW"/>
</dbReference>
<evidence type="ECO:0000256" key="16">
    <source>
        <dbReference type="ARBA" id="ARBA00023128"/>
    </source>
</evidence>
<evidence type="ECO:0000256" key="2">
    <source>
        <dbReference type="ARBA" id="ARBA00004305"/>
    </source>
</evidence>
<evidence type="ECO:0000256" key="11">
    <source>
        <dbReference type="ARBA" id="ARBA00022723"/>
    </source>
</evidence>
<dbReference type="SUPFAM" id="SSF53623">
    <property type="entry name" value="MurD-like peptide ligases, catalytic domain"/>
    <property type="match status" value="1"/>
</dbReference>
<dbReference type="EC" id="6.3.2.17" evidence="6 21"/>
<dbReference type="InterPro" id="IPR001645">
    <property type="entry name" value="Folylpolyglutamate_synth"/>
</dbReference>
<evidence type="ECO:0000256" key="8">
    <source>
        <dbReference type="ARBA" id="ARBA00022490"/>
    </source>
</evidence>
<dbReference type="Gene3D" id="3.40.1190.10">
    <property type="entry name" value="Mur-like, catalytic domain"/>
    <property type="match status" value="1"/>
</dbReference>
<keyword evidence="15 23" id="KW-0460">Magnesium</keyword>
<evidence type="ECO:0000256" key="9">
    <source>
        <dbReference type="ARBA" id="ARBA00022563"/>
    </source>
</evidence>
<dbReference type="InterPro" id="IPR036615">
    <property type="entry name" value="Mur_ligase_C_dom_sf"/>
</dbReference>
<dbReference type="EMBL" id="CAUYUE010000004">
    <property type="protein sequence ID" value="CAK0762221.1"/>
    <property type="molecule type" value="Genomic_DNA"/>
</dbReference>
<evidence type="ECO:0000256" key="7">
    <source>
        <dbReference type="ARBA" id="ARBA00018660"/>
    </source>
</evidence>
<keyword evidence="16" id="KW-0496">Mitochondrion</keyword>
<dbReference type="FunFam" id="3.40.1190.10:FF:000008">
    <property type="entry name" value="Folylpolyglutamate synthase"/>
    <property type="match status" value="1"/>
</dbReference>
<dbReference type="InterPro" id="IPR023600">
    <property type="entry name" value="Folylpolyglutamate_synth_euk"/>
</dbReference>
<dbReference type="FunFam" id="3.90.190.20:FF:000011">
    <property type="entry name" value="Folylpolyglutamate synthase"/>
    <property type="match status" value="1"/>
</dbReference>
<dbReference type="InterPro" id="IPR018109">
    <property type="entry name" value="Folylpolyglutamate_synth_CS"/>
</dbReference>
<dbReference type="GO" id="GO:0046872">
    <property type="term" value="F:metal ion binding"/>
    <property type="evidence" value="ECO:0007669"/>
    <property type="project" value="UniProtKB-KW"/>
</dbReference>
<dbReference type="Proteomes" id="UP001314263">
    <property type="component" value="Unassembled WGS sequence"/>
</dbReference>
<evidence type="ECO:0000256" key="20">
    <source>
        <dbReference type="ARBA" id="ARBA00047493"/>
    </source>
</evidence>
<dbReference type="SUPFAM" id="SSF53244">
    <property type="entry name" value="MurD-like peptide ligases, peptide-binding domain"/>
    <property type="match status" value="1"/>
</dbReference>
<comment type="catalytic activity">
    <reaction evidence="20 21">
        <text>(6S)-5,6,7,8-tetrahydrofolyl-(gamma-L-Glu)(n) + L-glutamate + ATP = (6S)-5,6,7,8-tetrahydrofolyl-(gamma-L-Glu)(n+1) + ADP + phosphate + H(+)</text>
        <dbReference type="Rhea" id="RHEA:10580"/>
        <dbReference type="Rhea" id="RHEA-COMP:14738"/>
        <dbReference type="Rhea" id="RHEA-COMP:14740"/>
        <dbReference type="ChEBI" id="CHEBI:15378"/>
        <dbReference type="ChEBI" id="CHEBI:29985"/>
        <dbReference type="ChEBI" id="CHEBI:30616"/>
        <dbReference type="ChEBI" id="CHEBI:43474"/>
        <dbReference type="ChEBI" id="CHEBI:141005"/>
        <dbReference type="ChEBI" id="CHEBI:456216"/>
        <dbReference type="EC" id="6.3.2.17"/>
    </reaction>
</comment>
<evidence type="ECO:0000256" key="12">
    <source>
        <dbReference type="ARBA" id="ARBA00022741"/>
    </source>
</evidence>
<dbReference type="PROSITE" id="PS01011">
    <property type="entry name" value="FOLYLPOLYGLU_SYNT_1"/>
    <property type="match status" value="1"/>
</dbReference>
<evidence type="ECO:0000256" key="10">
    <source>
        <dbReference type="ARBA" id="ARBA00022598"/>
    </source>
</evidence>
<sequence>MPCIASFSLRQYTLYCLSSTASIFLGKRRATTFPTPVSLGRSRVPQPRTACFTGKSDLMSTADLDDELNKAMDALSTLITRKQRGDGRTYATAYDYMQVYLERLGLDKRLDDLHVVHVAGTKGKGSTCAMVDSILRCCGYKTGLFTSPHLWDVRERIQLDGHPVRREIFLEEFWKCFQRLEDTADEMVGKAAYFRFLTLLGLQIFLREKVDTAVLEVGLGGRLDATNVVQEPYVCGISPLGFDHMEILGHTLPEIAAEKAGIFKKGAPAFTVPQPADAMQVLQDKARAVGTSLSVVPGLDEYLGGANVDLGLAGQHQRINAALAVSLAAAWEARRAQRQGGGDASHANRAALHRAQMVAELRLPQAYRDGLRSCYWPGRAQIVELGISHGKESSLECHANGAEGPARLTFYLDGAHTEESMATCATWFADTVQPLESQASQSTQSTHSSISSLETQRVLLFNCMQERDPQRLLHPLTGVLRERGVAVQHALFVPPDSSYSSLGPRTGAPDLSWQQATQRVWECELASGMTKVQSSACSVLPHIEGVNMEQAGTSAVAPSISSALEWLSGCVSEKPNLRLQVLVTGSLYLVGDVLKHLKKFI</sequence>
<dbReference type="Gene3D" id="3.90.190.20">
    <property type="entry name" value="Mur ligase, C-terminal domain"/>
    <property type="match status" value="1"/>
</dbReference>
<evidence type="ECO:0000256" key="23">
    <source>
        <dbReference type="PIRSR" id="PIRSR038895-2"/>
    </source>
</evidence>
<evidence type="ECO:0000256" key="4">
    <source>
        <dbReference type="ARBA" id="ARBA00005150"/>
    </source>
</evidence>
<feature type="binding site" evidence="23">
    <location>
        <position position="147"/>
    </location>
    <ligand>
        <name>Mg(2+)</name>
        <dbReference type="ChEBI" id="CHEBI:18420"/>
        <label>1</label>
    </ligand>
</feature>
<keyword evidence="12 22" id="KW-0547">Nucleotide-binding</keyword>
<evidence type="ECO:0000256" key="6">
    <source>
        <dbReference type="ARBA" id="ARBA00013025"/>
    </source>
</evidence>
<comment type="cofactor">
    <cofactor evidence="21">
        <name>a monovalent cation</name>
        <dbReference type="ChEBI" id="CHEBI:60242"/>
    </cofactor>
    <text evidence="21">A monovalent cation.</text>
</comment>
<evidence type="ECO:0000256" key="1">
    <source>
        <dbReference type="ARBA" id="ARBA00004273"/>
    </source>
</evidence>
<protein>
    <recommendedName>
        <fullName evidence="7 21">Folylpolyglutamate synthase</fullName>
        <ecNumber evidence="6 21">6.3.2.17</ecNumber>
    </recommendedName>
    <alternativeName>
        <fullName evidence="19 21">Folylpoly-gamma-glutamate synthetase</fullName>
    </alternativeName>
    <alternativeName>
        <fullName evidence="18 21">Tetrahydrofolylpolyglutamate synthase</fullName>
    </alternativeName>
</protein>
<evidence type="ECO:0000256" key="13">
    <source>
        <dbReference type="ARBA" id="ARBA00022792"/>
    </source>
</evidence>
<keyword evidence="13" id="KW-0999">Mitochondrion inner membrane</keyword>
<dbReference type="PROSITE" id="PS01012">
    <property type="entry name" value="FOLYLPOLYGLU_SYNT_2"/>
    <property type="match status" value="1"/>
</dbReference>